<gene>
    <name evidence="1" type="ORF">DICSQDRAFT_71561</name>
</gene>
<proteinExistence type="predicted"/>
<name>R7SKH1_DICSQ</name>
<evidence type="ECO:0000313" key="2">
    <source>
        <dbReference type="Proteomes" id="UP000053319"/>
    </source>
</evidence>
<dbReference type="HOGENOM" id="CLU_2405303_0_0_1"/>
<dbReference type="GeneID" id="18843798"/>
<protein>
    <submittedName>
        <fullName evidence="1">Uncharacterized protein</fullName>
    </submittedName>
</protein>
<reference evidence="1 2" key="1">
    <citation type="journal article" date="2012" name="Science">
        <title>The Paleozoic origin of enzymatic lignin decomposition reconstructed from 31 fungal genomes.</title>
        <authorList>
            <person name="Floudas D."/>
            <person name="Binder M."/>
            <person name="Riley R."/>
            <person name="Barry K."/>
            <person name="Blanchette R.A."/>
            <person name="Henrissat B."/>
            <person name="Martinez A.T."/>
            <person name="Otillar R."/>
            <person name="Spatafora J.W."/>
            <person name="Yadav J.S."/>
            <person name="Aerts A."/>
            <person name="Benoit I."/>
            <person name="Boyd A."/>
            <person name="Carlson A."/>
            <person name="Copeland A."/>
            <person name="Coutinho P.M."/>
            <person name="de Vries R.P."/>
            <person name="Ferreira P."/>
            <person name="Findley K."/>
            <person name="Foster B."/>
            <person name="Gaskell J."/>
            <person name="Glotzer D."/>
            <person name="Gorecki P."/>
            <person name="Heitman J."/>
            <person name="Hesse C."/>
            <person name="Hori C."/>
            <person name="Igarashi K."/>
            <person name="Jurgens J.A."/>
            <person name="Kallen N."/>
            <person name="Kersten P."/>
            <person name="Kohler A."/>
            <person name="Kuees U."/>
            <person name="Kumar T.K.A."/>
            <person name="Kuo A."/>
            <person name="LaButti K."/>
            <person name="Larrondo L.F."/>
            <person name="Lindquist E."/>
            <person name="Ling A."/>
            <person name="Lombard V."/>
            <person name="Lucas S."/>
            <person name="Lundell T."/>
            <person name="Martin R."/>
            <person name="McLaughlin D.J."/>
            <person name="Morgenstern I."/>
            <person name="Morin E."/>
            <person name="Murat C."/>
            <person name="Nagy L.G."/>
            <person name="Nolan M."/>
            <person name="Ohm R.A."/>
            <person name="Patyshakuliyeva A."/>
            <person name="Rokas A."/>
            <person name="Ruiz-Duenas F.J."/>
            <person name="Sabat G."/>
            <person name="Salamov A."/>
            <person name="Samejima M."/>
            <person name="Schmutz J."/>
            <person name="Slot J.C."/>
            <person name="St John F."/>
            <person name="Stenlid J."/>
            <person name="Sun H."/>
            <person name="Sun S."/>
            <person name="Syed K."/>
            <person name="Tsang A."/>
            <person name="Wiebenga A."/>
            <person name="Young D."/>
            <person name="Pisabarro A."/>
            <person name="Eastwood D.C."/>
            <person name="Martin F."/>
            <person name="Cullen D."/>
            <person name="Grigoriev I.V."/>
            <person name="Hibbett D.S."/>
        </authorList>
    </citation>
    <scope>NUCLEOTIDE SEQUENCE [LARGE SCALE GENOMIC DNA]</scope>
    <source>
        <strain evidence="1 2">LYAD-421 SS1</strain>
    </source>
</reference>
<organism evidence="1 2">
    <name type="scientific">Dichomitus squalens (strain LYAD-421)</name>
    <name type="common">Western red white-rot fungus</name>
    <dbReference type="NCBI Taxonomy" id="732165"/>
    <lineage>
        <taxon>Eukaryota</taxon>
        <taxon>Fungi</taxon>
        <taxon>Dikarya</taxon>
        <taxon>Basidiomycota</taxon>
        <taxon>Agaricomycotina</taxon>
        <taxon>Agaricomycetes</taxon>
        <taxon>Polyporales</taxon>
        <taxon>Polyporaceae</taxon>
        <taxon>Dichomitus</taxon>
    </lineage>
</organism>
<evidence type="ECO:0000313" key="1">
    <source>
        <dbReference type="EMBL" id="EJF56363.1"/>
    </source>
</evidence>
<dbReference type="KEGG" id="dsq:DICSQDRAFT_71561"/>
<dbReference type="Proteomes" id="UP000053319">
    <property type="component" value="Unassembled WGS sequence"/>
</dbReference>
<dbReference type="EMBL" id="JH719473">
    <property type="protein sequence ID" value="EJF56363.1"/>
    <property type="molecule type" value="Genomic_DNA"/>
</dbReference>
<dbReference type="AlphaFoldDB" id="R7SKH1"/>
<dbReference type="RefSeq" id="XP_007370870.1">
    <property type="nucleotide sequence ID" value="XM_007370808.1"/>
</dbReference>
<accession>R7SKH1</accession>
<sequence>KSRRFLRKFMVSGDRNTRVERLFSILIETGMVYCAIWVTLCCASRSQERDSMSCPQILVVVWQCSFYVPTNSITFQDRFGNFINTGLVPIIVH</sequence>
<feature type="non-terminal residue" evidence="1">
    <location>
        <position position="1"/>
    </location>
</feature>
<dbReference type="OrthoDB" id="2757163at2759"/>